<comment type="caution">
    <text evidence="1">The sequence shown here is derived from an EMBL/GenBank/DDBJ whole genome shotgun (WGS) entry which is preliminary data.</text>
</comment>
<dbReference type="EMBL" id="AGSI01000016">
    <property type="protein sequence ID" value="EIE20072.1"/>
    <property type="molecule type" value="Genomic_DNA"/>
</dbReference>
<organism evidence="1 2">
    <name type="scientific">Coccomyxa subellipsoidea (strain C-169)</name>
    <name type="common">Green microalga</name>
    <dbReference type="NCBI Taxonomy" id="574566"/>
    <lineage>
        <taxon>Eukaryota</taxon>
        <taxon>Viridiplantae</taxon>
        <taxon>Chlorophyta</taxon>
        <taxon>core chlorophytes</taxon>
        <taxon>Trebouxiophyceae</taxon>
        <taxon>Trebouxiophyceae incertae sedis</taxon>
        <taxon>Coccomyxaceae</taxon>
        <taxon>Coccomyxa</taxon>
        <taxon>Coccomyxa subellipsoidea</taxon>
    </lineage>
</organism>
<dbReference type="RefSeq" id="XP_005644616.1">
    <property type="nucleotide sequence ID" value="XM_005644559.1"/>
</dbReference>
<evidence type="ECO:0000313" key="2">
    <source>
        <dbReference type="Proteomes" id="UP000007264"/>
    </source>
</evidence>
<dbReference type="AlphaFoldDB" id="I0YNV3"/>
<protein>
    <submittedName>
        <fullName evidence="1">Uncharacterized protein</fullName>
    </submittedName>
</protein>
<accession>I0YNV3</accession>
<gene>
    <name evidence="1" type="ORF">COCSUDRAFT_34031</name>
</gene>
<keyword evidence="2" id="KW-1185">Reference proteome</keyword>
<dbReference type="Proteomes" id="UP000007264">
    <property type="component" value="Unassembled WGS sequence"/>
</dbReference>
<dbReference type="GeneID" id="17038048"/>
<sequence>MVASVSAIVQCICGSQSLLCCASSIIDPVPIPAGLVSIAWLGAIRRIAAAKASVPVHCSFPLPVASLLLTRPSQPVLAKSCS</sequence>
<dbReference type="KEGG" id="csl:COCSUDRAFT_34031"/>
<reference evidence="1 2" key="1">
    <citation type="journal article" date="2012" name="Genome Biol.">
        <title>The genome of the polar eukaryotic microalga coccomyxa subellipsoidea reveals traits of cold adaptation.</title>
        <authorList>
            <person name="Blanc G."/>
            <person name="Agarkova I."/>
            <person name="Grimwood J."/>
            <person name="Kuo A."/>
            <person name="Brueggeman A."/>
            <person name="Dunigan D."/>
            <person name="Gurnon J."/>
            <person name="Ladunga I."/>
            <person name="Lindquist E."/>
            <person name="Lucas S."/>
            <person name="Pangilinan J."/>
            <person name="Proschold T."/>
            <person name="Salamov A."/>
            <person name="Schmutz J."/>
            <person name="Weeks D."/>
            <person name="Yamada T."/>
            <person name="Claverie J.M."/>
            <person name="Grigoriev I."/>
            <person name="Van Etten J."/>
            <person name="Lomsadze A."/>
            <person name="Borodovsky M."/>
        </authorList>
    </citation>
    <scope>NUCLEOTIDE SEQUENCE [LARGE SCALE GENOMIC DNA]</scope>
    <source>
        <strain evidence="1 2">C-169</strain>
    </source>
</reference>
<name>I0YNV3_COCSC</name>
<evidence type="ECO:0000313" key="1">
    <source>
        <dbReference type="EMBL" id="EIE20072.1"/>
    </source>
</evidence>
<proteinExistence type="predicted"/>